<keyword evidence="3" id="KW-0677">Repeat</keyword>
<dbReference type="FunFam" id="2.10.25.10:FF:000038">
    <property type="entry name" value="Fibrillin 2"/>
    <property type="match status" value="2"/>
</dbReference>
<dbReference type="PROSITE" id="PS01186">
    <property type="entry name" value="EGF_2"/>
    <property type="match status" value="2"/>
</dbReference>
<feature type="non-terminal residue" evidence="8">
    <location>
        <position position="1419"/>
    </location>
</feature>
<evidence type="ECO:0000256" key="6">
    <source>
        <dbReference type="SAM" id="SignalP"/>
    </source>
</evidence>
<reference evidence="8 9" key="1">
    <citation type="journal article" date="2021" name="Elife">
        <title>Chloroplast acquisition without the gene transfer in kleptoplastic sea slugs, Plakobranchus ocellatus.</title>
        <authorList>
            <person name="Maeda T."/>
            <person name="Takahashi S."/>
            <person name="Yoshida T."/>
            <person name="Shimamura S."/>
            <person name="Takaki Y."/>
            <person name="Nagai Y."/>
            <person name="Toyoda A."/>
            <person name="Suzuki Y."/>
            <person name="Arimoto A."/>
            <person name="Ishii H."/>
            <person name="Satoh N."/>
            <person name="Nishiyama T."/>
            <person name="Hasebe M."/>
            <person name="Maruyama T."/>
            <person name="Minagawa J."/>
            <person name="Obokata J."/>
            <person name="Shigenobu S."/>
        </authorList>
    </citation>
    <scope>NUCLEOTIDE SEQUENCE [LARGE SCALE GENOMIC DNA]</scope>
</reference>
<comment type="caution">
    <text evidence="5">Lacks conserved residue(s) required for the propagation of feature annotation.</text>
</comment>
<dbReference type="InterPro" id="IPR009030">
    <property type="entry name" value="Growth_fac_rcpt_cys_sf"/>
</dbReference>
<dbReference type="InterPro" id="IPR000742">
    <property type="entry name" value="EGF"/>
</dbReference>
<dbReference type="InterPro" id="IPR001881">
    <property type="entry name" value="EGF-like_Ca-bd_dom"/>
</dbReference>
<evidence type="ECO:0000256" key="5">
    <source>
        <dbReference type="PROSITE-ProRule" id="PRU00076"/>
    </source>
</evidence>
<sequence length="1419" mass="153418">MIKTTILAIVCSSLVWLVAGQEIDYRPGNCSFNVNNCALQARCVDKEENQVQSYTCECLGDATGTGFKDGGGCTLPYKPCASNNDCPQFASCNTESNICECNIGYTGDGHTCEDVDECTALVPPCDPNAFCTNEPGSFKCVCDIDRNYKGDGFTCRLFCHSHDACDWPRARCNGDNRCECIAGYTGDGMTCQDVDECLTGQAENCDENAECRNTPGSYTCVCKNGYDGDGTSCQALPSHCGEIPKRKNNRFYKIDPDGEGPANAFMVKCRFIANKHWASMVVPKGNFPLAAPEIDQPLDINYEPDPEDLKALINNSAFCSQSFSFACSPGFSLFPGTTWFDVNGDAHNSWGSQMPGMCACGELQRCPDRCYCDGSQTDASTTDAARVVDKDMLPLTSIRFTQGQADKGRVDVEPLMCSTAPFYIPKDCHEAKFKNDADEDQILYIDLDGAGGEAPFQVFCDMESYEHVGITQIPSTGGSRVDVTTEDGEMIEYTIDHNKIRALIEGSLFCSQRVEFQCTNSHLGGADGGAVYVRGDVQRLDYFPGGNHKPDSCACGATESCDQPEVTCNCNIDDGNAHKDFGLIIDKNDLPVTKVTAQVGASRSSVYEIGELKCSQKQFGIEPNCEKYYATGVTESYTYFIDADGTGGNDPFPVECEFVENPPQGKTIVHHNKEGNITAIPSLELLYLMANPSQIESLLSRSTFCTQEVSIDCRQFTIPVEPGSILWTGQGEGPAGSHKLSDHLDSCGPNGDSCKCSTVGGSGKDYGTITDKNILPIDTLDFGALQSGFDSGATLQVDVGPLVCSEVFPTCKQLFEFVTSGLAVEGEATVVNGYFTTDPDGAGGVEPFEVQCTFPETIIEVPNGKGEVGPDPDSPLEPISKCFDISYTSSRGSPISPAQATAMVDASTKCAQSLSLKCQNAPATKMVNFTTCDGKTQVGWAGSYGKDSCACGVNGNCDGGPSDLCNCDKAGNKQRVDSGVIYTQDRLPVCQVCLSIDPPSNGKGWPTPSPSLQFEVGNLVCDRPAGTFGSCQNARRGYKLRSRQQELMRPLAGDPPVPVGCILFRDPPLGIMIVKPKDPVNKPTDDEPVDISITYITLNISIIGNAISEQQYCSQKIFLYCAQEGTGNLTGNFAWYGRDGSAHQDWTPLAADGEDVQRNCDRNPKYCTTCGNPQGFLVTEKDLLPVTRLILAGSNIAVVIENTECFDLLSSCQEIYDTNQRSTGYFGKNRYIIDVDKAGPLRPFRVLCEFDKYTDNAVTVIDVGGEWQSSYPISGENEQTTDFDLEVEYLYATPDQINGLAKISGFCWQGVQFKCQHYPLLEDPIQPSSYYRLYDGQPASSFGTGEDVDFHGCACHKLGVCTTAYSCNCDAEGPKAVDQGAITNRDSLPVTGVHIVGKNDSDSEARIQVLPVRCSARST</sequence>
<dbReference type="EMBL" id="BLXT01006292">
    <property type="protein sequence ID" value="GFO30950.1"/>
    <property type="molecule type" value="Genomic_DNA"/>
</dbReference>
<evidence type="ECO:0000256" key="4">
    <source>
        <dbReference type="ARBA" id="ARBA00023157"/>
    </source>
</evidence>
<evidence type="ECO:0000256" key="2">
    <source>
        <dbReference type="ARBA" id="ARBA00022729"/>
    </source>
</evidence>
<dbReference type="InterPro" id="IPR018097">
    <property type="entry name" value="EGF_Ca-bd_CS"/>
</dbReference>
<dbReference type="PROSITE" id="PS01187">
    <property type="entry name" value="EGF_CA"/>
    <property type="match status" value="1"/>
</dbReference>
<evidence type="ECO:0000313" key="8">
    <source>
        <dbReference type="EMBL" id="GFO30950.1"/>
    </source>
</evidence>
<accession>A0AAV4CGP6</accession>
<dbReference type="Pfam" id="PF12947">
    <property type="entry name" value="EGF_3"/>
    <property type="match status" value="2"/>
</dbReference>
<keyword evidence="9" id="KW-1185">Reference proteome</keyword>
<dbReference type="InterPro" id="IPR000152">
    <property type="entry name" value="EGF-type_Asp/Asn_hydroxyl_site"/>
</dbReference>
<feature type="chain" id="PRO_5043708128" evidence="6">
    <location>
        <begin position="21"/>
        <end position="1419"/>
    </location>
</feature>
<dbReference type="Gene3D" id="2.10.25.10">
    <property type="entry name" value="Laminin"/>
    <property type="match status" value="3"/>
</dbReference>
<feature type="domain" description="EGF-like" evidence="7">
    <location>
        <begin position="76"/>
        <end position="113"/>
    </location>
</feature>
<name>A0AAV4CGP6_9GAST</name>
<dbReference type="SMART" id="SM00181">
    <property type="entry name" value="EGF"/>
    <property type="match status" value="5"/>
</dbReference>
<organism evidence="8 9">
    <name type="scientific">Plakobranchus ocellatus</name>
    <dbReference type="NCBI Taxonomy" id="259542"/>
    <lineage>
        <taxon>Eukaryota</taxon>
        <taxon>Metazoa</taxon>
        <taxon>Spiralia</taxon>
        <taxon>Lophotrochozoa</taxon>
        <taxon>Mollusca</taxon>
        <taxon>Gastropoda</taxon>
        <taxon>Heterobranchia</taxon>
        <taxon>Euthyneura</taxon>
        <taxon>Panpulmonata</taxon>
        <taxon>Sacoglossa</taxon>
        <taxon>Placobranchoidea</taxon>
        <taxon>Plakobranchidae</taxon>
        <taxon>Plakobranchus</taxon>
    </lineage>
</organism>
<dbReference type="InterPro" id="IPR024731">
    <property type="entry name" value="NELL2-like_EGF"/>
</dbReference>
<feature type="signal peptide" evidence="6">
    <location>
        <begin position="1"/>
        <end position="20"/>
    </location>
</feature>
<dbReference type="PROSITE" id="PS00010">
    <property type="entry name" value="ASX_HYDROXYL"/>
    <property type="match status" value="2"/>
</dbReference>
<dbReference type="Gene3D" id="2.60.120.1000">
    <property type="match status" value="4"/>
</dbReference>
<evidence type="ECO:0000259" key="7">
    <source>
        <dbReference type="PROSITE" id="PS50026"/>
    </source>
</evidence>
<feature type="domain" description="EGF-like" evidence="7">
    <location>
        <begin position="114"/>
        <end position="154"/>
    </location>
</feature>
<dbReference type="GO" id="GO:0005509">
    <property type="term" value="F:calcium ion binding"/>
    <property type="evidence" value="ECO:0007669"/>
    <property type="project" value="InterPro"/>
</dbReference>
<dbReference type="PROSITE" id="PS50026">
    <property type="entry name" value="EGF_3"/>
    <property type="match status" value="3"/>
</dbReference>
<dbReference type="SMART" id="SM00179">
    <property type="entry name" value="EGF_CA"/>
    <property type="match status" value="2"/>
</dbReference>
<dbReference type="PANTHER" id="PTHR24039">
    <property type="entry name" value="FIBRILLIN-RELATED"/>
    <property type="match status" value="1"/>
</dbReference>
<comment type="caution">
    <text evidence="8">The sequence shown here is derived from an EMBL/GenBank/DDBJ whole genome shotgun (WGS) entry which is preliminary data.</text>
</comment>
<dbReference type="CDD" id="cd00054">
    <property type="entry name" value="EGF_CA"/>
    <property type="match status" value="2"/>
</dbReference>
<dbReference type="Proteomes" id="UP000735302">
    <property type="component" value="Unassembled WGS sequence"/>
</dbReference>
<evidence type="ECO:0000313" key="9">
    <source>
        <dbReference type="Proteomes" id="UP000735302"/>
    </source>
</evidence>
<keyword evidence="2 6" id="KW-0732">Signal</keyword>
<dbReference type="SUPFAM" id="SSF57184">
    <property type="entry name" value="Growth factor receptor domain"/>
    <property type="match status" value="1"/>
</dbReference>
<dbReference type="PANTHER" id="PTHR24039:SF58">
    <property type="entry name" value="EGF-LIKE DOMAIN-CONTAINING PROTEIN"/>
    <property type="match status" value="1"/>
</dbReference>
<protein>
    <submittedName>
        <fullName evidence="8">Zonadhesin</fullName>
    </submittedName>
</protein>
<feature type="domain" description="EGF-like" evidence="7">
    <location>
        <begin position="193"/>
        <end position="234"/>
    </location>
</feature>
<proteinExistence type="predicted"/>
<evidence type="ECO:0000256" key="3">
    <source>
        <dbReference type="ARBA" id="ARBA00022737"/>
    </source>
</evidence>
<evidence type="ECO:0000256" key="1">
    <source>
        <dbReference type="ARBA" id="ARBA00022536"/>
    </source>
</evidence>
<keyword evidence="4" id="KW-1015">Disulfide bond</keyword>
<gene>
    <name evidence="8" type="ORF">PoB_005745500</name>
</gene>
<keyword evidence="1 5" id="KW-0245">EGF-like domain</keyword>